<reference evidence="2 3" key="1">
    <citation type="submission" date="2023-01" db="EMBL/GenBank/DDBJ databases">
        <title>Analysis of 21 Apiospora genomes using comparative genomics revels a genus with tremendous synthesis potential of carbohydrate active enzymes and secondary metabolites.</title>
        <authorList>
            <person name="Sorensen T."/>
        </authorList>
    </citation>
    <scope>NUCLEOTIDE SEQUENCE [LARGE SCALE GENOMIC DNA]</scope>
    <source>
        <strain evidence="2 3">CBS 24483</strain>
    </source>
</reference>
<gene>
    <name evidence="2" type="ORF">PG986_005479</name>
</gene>
<protein>
    <submittedName>
        <fullName evidence="2">Cell morphogenesis N-terminal-domain-containing protein</fullName>
    </submittedName>
</protein>
<evidence type="ECO:0000256" key="1">
    <source>
        <dbReference type="SAM" id="MobiDB-lite"/>
    </source>
</evidence>
<accession>A0ABR1QHP5</accession>
<dbReference type="EMBL" id="JAQQWE010000004">
    <property type="protein sequence ID" value="KAK7956257.1"/>
    <property type="molecule type" value="Genomic_DNA"/>
</dbReference>
<comment type="caution">
    <text evidence="2">The sequence shown here is derived from an EMBL/GenBank/DDBJ whole genome shotgun (WGS) entry which is preliminary data.</text>
</comment>
<evidence type="ECO:0000313" key="2">
    <source>
        <dbReference type="EMBL" id="KAK7956257.1"/>
    </source>
</evidence>
<organism evidence="2 3">
    <name type="scientific">Apiospora aurea</name>
    <dbReference type="NCBI Taxonomy" id="335848"/>
    <lineage>
        <taxon>Eukaryota</taxon>
        <taxon>Fungi</taxon>
        <taxon>Dikarya</taxon>
        <taxon>Ascomycota</taxon>
        <taxon>Pezizomycotina</taxon>
        <taxon>Sordariomycetes</taxon>
        <taxon>Xylariomycetidae</taxon>
        <taxon>Amphisphaeriales</taxon>
        <taxon>Apiosporaceae</taxon>
        <taxon>Apiospora</taxon>
    </lineage>
</organism>
<sequence>MPLLTSSSVFVAPSQALAELSQDPPRHSPRSTSRLNVLDEDDSWENTIRPLPLSLEPPASRSASHSRESSFDKSQSIGLAGIPESPPPLEGDGIWAPPADFHRSWVPTLEEWKFGQHVLESIEPTGDCRRWRWVIERKNGTAWDGSNGGGCDHGFPTANSLVRLNREHQHASHVREDPINDRKQFGDTYAEEGRAHP</sequence>
<evidence type="ECO:0000313" key="3">
    <source>
        <dbReference type="Proteomes" id="UP001391051"/>
    </source>
</evidence>
<dbReference type="RefSeq" id="XP_066701563.1">
    <property type="nucleotide sequence ID" value="XM_066841701.1"/>
</dbReference>
<name>A0ABR1QHP5_9PEZI</name>
<dbReference type="GeneID" id="92074763"/>
<keyword evidence="3" id="KW-1185">Reference proteome</keyword>
<feature type="region of interest" description="Disordered" evidence="1">
    <location>
        <begin position="16"/>
        <end position="96"/>
    </location>
</feature>
<feature type="region of interest" description="Disordered" evidence="1">
    <location>
        <begin position="168"/>
        <end position="197"/>
    </location>
</feature>
<dbReference type="Proteomes" id="UP001391051">
    <property type="component" value="Unassembled WGS sequence"/>
</dbReference>
<proteinExistence type="predicted"/>